<feature type="compositionally biased region" description="Low complexity" evidence="2">
    <location>
        <begin position="313"/>
        <end position="323"/>
    </location>
</feature>
<evidence type="ECO:0000259" key="3">
    <source>
        <dbReference type="Pfam" id="PF00582"/>
    </source>
</evidence>
<dbReference type="OrthoDB" id="292974at2157"/>
<accession>A0A2P4NTM3</accession>
<dbReference type="EMBL" id="LOPW02000005">
    <property type="protein sequence ID" value="POG56428.1"/>
    <property type="molecule type" value="Genomic_DNA"/>
</dbReference>
<dbReference type="RefSeq" id="WP_058568999.1">
    <property type="nucleotide sequence ID" value="NZ_LOPW02000005.1"/>
</dbReference>
<feature type="domain" description="UspA" evidence="3">
    <location>
        <begin position="146"/>
        <end position="255"/>
    </location>
</feature>
<organism evidence="4 5">
    <name type="scientific">Haloferax marisrubri</name>
    <dbReference type="NCBI Taxonomy" id="1544719"/>
    <lineage>
        <taxon>Archaea</taxon>
        <taxon>Methanobacteriati</taxon>
        <taxon>Methanobacteriota</taxon>
        <taxon>Stenosarchaea group</taxon>
        <taxon>Halobacteria</taxon>
        <taxon>Halobacteriales</taxon>
        <taxon>Haloferacaceae</taxon>
        <taxon>Haloferax</taxon>
    </lineage>
</organism>
<comment type="similarity">
    <text evidence="1">Belongs to the universal stress protein A family.</text>
</comment>
<dbReference type="CDD" id="cd00293">
    <property type="entry name" value="USP-like"/>
    <property type="match status" value="1"/>
</dbReference>
<feature type="domain" description="UspA" evidence="3">
    <location>
        <begin position="6"/>
        <end position="138"/>
    </location>
</feature>
<dbReference type="InterPro" id="IPR006015">
    <property type="entry name" value="Universal_stress_UspA"/>
</dbReference>
<evidence type="ECO:0000313" key="5">
    <source>
        <dbReference type="Proteomes" id="UP000053621"/>
    </source>
</evidence>
<dbReference type="PANTHER" id="PTHR46268:SF6">
    <property type="entry name" value="UNIVERSAL STRESS PROTEIN UP12"/>
    <property type="match status" value="1"/>
</dbReference>
<protein>
    <submittedName>
        <fullName evidence="4">Universal stress protein</fullName>
    </submittedName>
</protein>
<dbReference type="Proteomes" id="UP000053621">
    <property type="component" value="Unassembled WGS sequence"/>
</dbReference>
<evidence type="ECO:0000256" key="1">
    <source>
        <dbReference type="ARBA" id="ARBA00008791"/>
    </source>
</evidence>
<evidence type="ECO:0000256" key="2">
    <source>
        <dbReference type="SAM" id="MobiDB-lite"/>
    </source>
</evidence>
<dbReference type="PRINTS" id="PR01438">
    <property type="entry name" value="UNVRSLSTRESS"/>
</dbReference>
<proteinExistence type="inferred from homology"/>
<dbReference type="AlphaFoldDB" id="A0A2P4NTM3"/>
<dbReference type="PANTHER" id="PTHR46268">
    <property type="entry name" value="STRESS RESPONSE PROTEIN NHAX"/>
    <property type="match status" value="1"/>
</dbReference>
<dbReference type="InterPro" id="IPR014729">
    <property type="entry name" value="Rossmann-like_a/b/a_fold"/>
</dbReference>
<gene>
    <name evidence="4" type="ORF">AUR65_005035</name>
</gene>
<feature type="region of interest" description="Disordered" evidence="2">
    <location>
        <begin position="247"/>
        <end position="323"/>
    </location>
</feature>
<dbReference type="Pfam" id="PF00582">
    <property type="entry name" value="Usp"/>
    <property type="match status" value="2"/>
</dbReference>
<sequence length="323" mass="32642">MTVTVERVVLATDGSASAATAAAHAVFLARVLDVPLHVVSATGTPPAPATETAAPSASAAFEAEEAVGAVTRRALLAGVRLTSEVAGGPAATVVERAVGDGDLLVLGRRGRTDSGRFLVGSVAERILDDPPAPTLVVPAGLSQPTYRRIALLASDAPSSEPTATLARRIAAATRGTLEPLAVVDERDAAIASPETRRALEREARTRVKDVVAAAARDAVESGGTVRTGVPTAELLAHVERTGADAVVLGVGGNGRSGRSGGDGGSDGSDENGESGDAPRPSEHRATEVVANRTVRHAAVPTLVVPTPDDAGNDADNGGPYEHR</sequence>
<dbReference type="Gene3D" id="3.40.50.620">
    <property type="entry name" value="HUPs"/>
    <property type="match status" value="2"/>
</dbReference>
<name>A0A2P4NTM3_9EURY</name>
<feature type="compositionally biased region" description="Gly residues" evidence="2">
    <location>
        <begin position="249"/>
        <end position="266"/>
    </location>
</feature>
<dbReference type="SUPFAM" id="SSF52402">
    <property type="entry name" value="Adenine nucleotide alpha hydrolases-like"/>
    <property type="match status" value="2"/>
</dbReference>
<keyword evidence="5" id="KW-1185">Reference proteome</keyword>
<comment type="caution">
    <text evidence="4">The sequence shown here is derived from an EMBL/GenBank/DDBJ whole genome shotgun (WGS) entry which is preliminary data.</text>
</comment>
<evidence type="ECO:0000313" key="4">
    <source>
        <dbReference type="EMBL" id="POG56428.1"/>
    </source>
</evidence>
<reference evidence="4" key="1">
    <citation type="submission" date="2017-08" db="EMBL/GenBank/DDBJ databases">
        <title>Haloferax marisrubri sp. nov., isolated from the Discovery deep brine-seawater interface in the Red Sea.</title>
        <authorList>
            <person name="Zhang G."/>
            <person name="Stingl U."/>
        </authorList>
    </citation>
    <scope>NUCLEOTIDE SEQUENCE [LARGE SCALE GENOMIC DNA]</scope>
    <source>
        <strain evidence="4">SB3</strain>
    </source>
</reference>
<dbReference type="InterPro" id="IPR006016">
    <property type="entry name" value="UspA"/>
</dbReference>